<keyword evidence="1" id="KW-0175">Coiled coil</keyword>
<name>A0A3P6T5A8_LITSI</name>
<dbReference type="Proteomes" id="UP000277928">
    <property type="component" value="Unassembled WGS sequence"/>
</dbReference>
<reference evidence="3 4" key="1">
    <citation type="submission" date="2018-08" db="EMBL/GenBank/DDBJ databases">
        <authorList>
            <person name="Laetsch R D."/>
            <person name="Stevens L."/>
            <person name="Kumar S."/>
            <person name="Blaxter L. M."/>
        </authorList>
    </citation>
    <scope>NUCLEOTIDE SEQUENCE [LARGE SCALE GENOMIC DNA]</scope>
</reference>
<organism evidence="3 4">
    <name type="scientific">Litomosoides sigmodontis</name>
    <name type="common">Filarial nematode worm</name>
    <dbReference type="NCBI Taxonomy" id="42156"/>
    <lineage>
        <taxon>Eukaryota</taxon>
        <taxon>Metazoa</taxon>
        <taxon>Ecdysozoa</taxon>
        <taxon>Nematoda</taxon>
        <taxon>Chromadorea</taxon>
        <taxon>Rhabditida</taxon>
        <taxon>Spirurina</taxon>
        <taxon>Spiruromorpha</taxon>
        <taxon>Filarioidea</taxon>
        <taxon>Onchocercidae</taxon>
        <taxon>Litomosoides</taxon>
    </lineage>
</organism>
<dbReference type="OMA" id="IADWEKI"/>
<sequence>MSQQENLLAPSSSSAIASSYFDDQRHCHSSRRMVISPSSYRSHFHTSTISLLDIKEATIEEEDSSCGSSNSIKQHNDQKSADFNIRTIPEQNLEPEHSTNLVAVDNQVVKENASIAGRYCRGQLDMPWSADACKSSTLQVHEFSGSNLKYPFDPNIPLQKRLEALESSRSYCTDSGKQPKSILKQRSVSLLSPSSPSVIDDSLERCVEKIQINIQDEKQQHNENCGNSGHANQPNSNLIDRENRLYKIMQENLRQQKLLRPQTPRHLPQASFNGPFFTLEEVNAAQQSEPLKARQVPVSSYYLTGKQQQQQQQKHATDDLSRKLKFGDRSKSISVAEVNVTEPEKHAEIRESIVHWPAPPIKHEHERARSVPPSLKTRNITDPDRIDEYRRQKELELQAMRRREQEAIAWEEKQIRALEAQERLYYQQMRGRRDRGSPALDGSLTRSHEELRQIDGNGPKRQNELYFQKSLESPLMHIYETRPITATSEVEDEQRQFIGSSNPVTWKRLYIVDQSKPFARNEIITSDQLLERERFDIDLLKRREVFIEKPKPEPVIFRTGKRWKPPPEPSYVCPHMRKALNAEASLESGSSYSIDNATGRTVENVEFRWQPIVHDPEYKQEHKNFTLESSLPGTPQGFGPGPLDESAKRQIKHLIQPQPDGGHRPKPAFGGPRVTPSGGFYPHAPNAIKILKKKHSQCSPEPVGVDLDKEVEIIHQRRFHRPEIADWEKIYDLPAHSSTITSRDTPRNVDVRGKLAAFENSLRQATPPVHLRLNSSNTRRPLYSTCMINMDDGLQPPTNVVEMNRNDYQLQHLRQQCIPSQLSRADSTATDGNHRAYQQQKNERQIIPSNGLLVRQIVDNRNVSQNVRQRQTNRTFCPNSNQQFSRQISPSKLLRPIHEHQECSRHQQHHIRSAHPSTTRRHQSVVQPVVSATQRRLTRIPVNSTVEERLQSRASTATDWQHSSSIND</sequence>
<dbReference type="AlphaFoldDB" id="A0A3P6T5A8"/>
<evidence type="ECO:0000313" key="4">
    <source>
        <dbReference type="Proteomes" id="UP000277928"/>
    </source>
</evidence>
<protein>
    <submittedName>
        <fullName evidence="3">Uncharacterized protein</fullName>
    </submittedName>
</protein>
<evidence type="ECO:0000313" key="3">
    <source>
        <dbReference type="EMBL" id="VDK75815.1"/>
    </source>
</evidence>
<accession>A0A3P6T5A8</accession>
<keyword evidence="4" id="KW-1185">Reference proteome</keyword>
<feature type="region of interest" description="Disordered" evidence="2">
    <location>
        <begin position="948"/>
        <end position="968"/>
    </location>
</feature>
<evidence type="ECO:0000256" key="1">
    <source>
        <dbReference type="SAM" id="Coils"/>
    </source>
</evidence>
<feature type="region of interest" description="Disordered" evidence="2">
    <location>
        <begin position="902"/>
        <end position="930"/>
    </location>
</feature>
<feature type="region of interest" description="Disordered" evidence="2">
    <location>
        <begin position="430"/>
        <end position="449"/>
    </location>
</feature>
<feature type="compositionally biased region" description="Basic residues" evidence="2">
    <location>
        <begin position="906"/>
        <end position="923"/>
    </location>
</feature>
<evidence type="ECO:0000256" key="2">
    <source>
        <dbReference type="SAM" id="MobiDB-lite"/>
    </source>
</evidence>
<proteinExistence type="predicted"/>
<gene>
    <name evidence="3" type="ORF">NLS_LOCUS3079</name>
</gene>
<dbReference type="EMBL" id="UYRX01000157">
    <property type="protein sequence ID" value="VDK75815.1"/>
    <property type="molecule type" value="Genomic_DNA"/>
</dbReference>
<feature type="compositionally biased region" description="Polar residues" evidence="2">
    <location>
        <begin position="952"/>
        <end position="968"/>
    </location>
</feature>
<feature type="coiled-coil region" evidence="1">
    <location>
        <begin position="386"/>
        <end position="421"/>
    </location>
</feature>
<dbReference type="OrthoDB" id="5849570at2759"/>